<sequence length="258" mass="27693">MASSADLEVQCLADAAAYIERHGWPRSRLEGWRCAPVPRVSNPAHWDPYWISPHDEVARSPKYVLALVADFVQCKACAALRRLPGPLSGKAAPHSLADDWSCSQNTWDPAVAYCNAAEEDKGAEIKPMNARIRAVLAGLPRDPPPIPPAAPKKVSRFAGKKSKKGGAAPETPQKPAKKRAPATPKPKAPADPCSICLAPIKVRDVTVLSCSHAFHASCLATLERHGKGVGTTRRSVVVTCPLCRKRARGSRGDTPLVK</sequence>
<evidence type="ECO:0000259" key="7">
    <source>
        <dbReference type="PROSITE" id="PS51050"/>
    </source>
</evidence>
<dbReference type="Gene3D" id="3.30.40.10">
    <property type="entry name" value="Zinc/RING finger domain, C3HC4 (zinc finger)"/>
    <property type="match status" value="1"/>
</dbReference>
<name>A0A8J2SJ62_9STRA</name>
<feature type="region of interest" description="Disordered" evidence="5">
    <location>
        <begin position="138"/>
        <end position="190"/>
    </location>
</feature>
<evidence type="ECO:0000256" key="1">
    <source>
        <dbReference type="ARBA" id="ARBA00022723"/>
    </source>
</evidence>
<evidence type="ECO:0000259" key="6">
    <source>
        <dbReference type="PROSITE" id="PS50089"/>
    </source>
</evidence>
<dbReference type="PROSITE" id="PS51050">
    <property type="entry name" value="ZF_CW"/>
    <property type="match status" value="1"/>
</dbReference>
<dbReference type="Proteomes" id="UP000789595">
    <property type="component" value="Unassembled WGS sequence"/>
</dbReference>
<gene>
    <name evidence="8" type="ORF">PECAL_2P12900</name>
</gene>
<keyword evidence="3" id="KW-0862">Zinc</keyword>
<dbReference type="GO" id="GO:0061630">
    <property type="term" value="F:ubiquitin protein ligase activity"/>
    <property type="evidence" value="ECO:0007669"/>
    <property type="project" value="TreeGrafter"/>
</dbReference>
<evidence type="ECO:0000256" key="5">
    <source>
        <dbReference type="SAM" id="MobiDB-lite"/>
    </source>
</evidence>
<dbReference type="Gene3D" id="3.30.40.100">
    <property type="match status" value="1"/>
</dbReference>
<dbReference type="EMBL" id="CAKKNE010000002">
    <property type="protein sequence ID" value="CAH0368232.1"/>
    <property type="molecule type" value="Genomic_DNA"/>
</dbReference>
<accession>A0A8J2SJ62</accession>
<keyword evidence="9" id="KW-1185">Reference proteome</keyword>
<dbReference type="AlphaFoldDB" id="A0A8J2SJ62"/>
<feature type="compositionally biased region" description="Pro residues" evidence="5">
    <location>
        <begin position="141"/>
        <end position="150"/>
    </location>
</feature>
<reference evidence="8" key="1">
    <citation type="submission" date="2021-11" db="EMBL/GenBank/DDBJ databases">
        <authorList>
            <consortium name="Genoscope - CEA"/>
            <person name="William W."/>
        </authorList>
    </citation>
    <scope>NUCLEOTIDE SEQUENCE</scope>
</reference>
<feature type="domain" description="CW-type" evidence="7">
    <location>
        <begin position="65"/>
        <end position="122"/>
    </location>
</feature>
<dbReference type="PROSITE" id="PS50089">
    <property type="entry name" value="ZF_RING_2"/>
    <property type="match status" value="1"/>
</dbReference>
<comment type="caution">
    <text evidence="8">The sequence shown here is derived from an EMBL/GenBank/DDBJ whole genome shotgun (WGS) entry which is preliminary data.</text>
</comment>
<evidence type="ECO:0000313" key="9">
    <source>
        <dbReference type="Proteomes" id="UP000789595"/>
    </source>
</evidence>
<dbReference type="GO" id="GO:0016567">
    <property type="term" value="P:protein ubiquitination"/>
    <property type="evidence" value="ECO:0007669"/>
    <property type="project" value="TreeGrafter"/>
</dbReference>
<dbReference type="Pfam" id="PF07496">
    <property type="entry name" value="zf-CW"/>
    <property type="match status" value="1"/>
</dbReference>
<evidence type="ECO:0000256" key="3">
    <source>
        <dbReference type="ARBA" id="ARBA00022833"/>
    </source>
</evidence>
<evidence type="ECO:0000313" key="8">
    <source>
        <dbReference type="EMBL" id="CAH0368232.1"/>
    </source>
</evidence>
<protein>
    <recommendedName>
        <fullName evidence="10">RING-type domain-containing protein</fullName>
    </recommendedName>
</protein>
<dbReference type="Pfam" id="PF13639">
    <property type="entry name" value="zf-RING_2"/>
    <property type="match status" value="1"/>
</dbReference>
<feature type="compositionally biased region" description="Basic residues" evidence="5">
    <location>
        <begin position="153"/>
        <end position="164"/>
    </location>
</feature>
<evidence type="ECO:0000256" key="2">
    <source>
        <dbReference type="ARBA" id="ARBA00022771"/>
    </source>
</evidence>
<proteinExistence type="predicted"/>
<organism evidence="8 9">
    <name type="scientific">Pelagomonas calceolata</name>
    <dbReference type="NCBI Taxonomy" id="35677"/>
    <lineage>
        <taxon>Eukaryota</taxon>
        <taxon>Sar</taxon>
        <taxon>Stramenopiles</taxon>
        <taxon>Ochrophyta</taxon>
        <taxon>Pelagophyceae</taxon>
        <taxon>Pelagomonadales</taxon>
        <taxon>Pelagomonadaceae</taxon>
        <taxon>Pelagomonas</taxon>
    </lineage>
</organism>
<dbReference type="SUPFAM" id="SSF57850">
    <property type="entry name" value="RING/U-box"/>
    <property type="match status" value="1"/>
</dbReference>
<keyword evidence="1" id="KW-0479">Metal-binding</keyword>
<dbReference type="PANTHER" id="PTHR45969">
    <property type="entry name" value="RING ZINC FINGER PROTEIN-RELATED"/>
    <property type="match status" value="1"/>
</dbReference>
<dbReference type="InterPro" id="IPR013083">
    <property type="entry name" value="Znf_RING/FYVE/PHD"/>
</dbReference>
<dbReference type="InterPro" id="IPR001841">
    <property type="entry name" value="Znf_RING"/>
</dbReference>
<keyword evidence="2 4" id="KW-0863">Zinc-finger</keyword>
<feature type="domain" description="RING-type" evidence="6">
    <location>
        <begin position="193"/>
        <end position="244"/>
    </location>
</feature>
<dbReference type="GO" id="GO:0008270">
    <property type="term" value="F:zinc ion binding"/>
    <property type="evidence" value="ECO:0007669"/>
    <property type="project" value="UniProtKB-KW"/>
</dbReference>
<dbReference type="SMART" id="SM00184">
    <property type="entry name" value="RING"/>
    <property type="match status" value="1"/>
</dbReference>
<dbReference type="InterPro" id="IPR011124">
    <property type="entry name" value="Znf_CW"/>
</dbReference>
<evidence type="ECO:0008006" key="10">
    <source>
        <dbReference type="Google" id="ProtNLM"/>
    </source>
</evidence>
<dbReference type="PANTHER" id="PTHR45969:SF69">
    <property type="entry name" value="FINGER DOMAIN PROTEIN, PUTATIVE (AFU_ORTHOLOGUE AFUA_3G12190)-RELATED"/>
    <property type="match status" value="1"/>
</dbReference>
<evidence type="ECO:0000256" key="4">
    <source>
        <dbReference type="PROSITE-ProRule" id="PRU00175"/>
    </source>
</evidence>
<dbReference type="OrthoDB" id="8062037at2759"/>